<protein>
    <submittedName>
        <fullName evidence="6">Transcriptional regulator</fullName>
    </submittedName>
</protein>
<name>H5XIP4_9PSEU</name>
<feature type="domain" description="HTH tetR-type" evidence="5">
    <location>
        <begin position="14"/>
        <end position="72"/>
    </location>
</feature>
<evidence type="ECO:0000256" key="3">
    <source>
        <dbReference type="ARBA" id="ARBA00023163"/>
    </source>
</evidence>
<dbReference type="InterPro" id="IPR009057">
    <property type="entry name" value="Homeodomain-like_sf"/>
</dbReference>
<dbReference type="eggNOG" id="COG1309">
    <property type="taxonomic scope" value="Bacteria"/>
</dbReference>
<dbReference type="OrthoDB" id="3869819at2"/>
<proteinExistence type="predicted"/>
<dbReference type="STRING" id="882082.SaccyDRAFT_0722"/>
<keyword evidence="1" id="KW-0805">Transcription regulation</keyword>
<dbReference type="InterPro" id="IPR001647">
    <property type="entry name" value="HTH_TetR"/>
</dbReference>
<dbReference type="SUPFAM" id="SSF46689">
    <property type="entry name" value="Homeodomain-like"/>
    <property type="match status" value="1"/>
</dbReference>
<evidence type="ECO:0000313" key="6">
    <source>
        <dbReference type="EMBL" id="EHR59646.1"/>
    </source>
</evidence>
<dbReference type="EMBL" id="CM001440">
    <property type="protein sequence ID" value="EHR59646.1"/>
    <property type="molecule type" value="Genomic_DNA"/>
</dbReference>
<feature type="DNA-binding region" description="H-T-H motif" evidence="4">
    <location>
        <begin position="35"/>
        <end position="54"/>
    </location>
</feature>
<dbReference type="HOGENOM" id="CLU_069356_38_0_11"/>
<dbReference type="PANTHER" id="PTHR30055:SF234">
    <property type="entry name" value="HTH-TYPE TRANSCRIPTIONAL REGULATOR BETI"/>
    <property type="match status" value="1"/>
</dbReference>
<dbReference type="PROSITE" id="PS50977">
    <property type="entry name" value="HTH_TETR_2"/>
    <property type="match status" value="1"/>
</dbReference>
<keyword evidence="7" id="KW-1185">Reference proteome</keyword>
<keyword evidence="3" id="KW-0804">Transcription</keyword>
<dbReference type="Gene3D" id="1.10.357.10">
    <property type="entry name" value="Tetracycline Repressor, domain 2"/>
    <property type="match status" value="1"/>
</dbReference>
<dbReference type="InterPro" id="IPR050109">
    <property type="entry name" value="HTH-type_TetR-like_transc_reg"/>
</dbReference>
<dbReference type="PANTHER" id="PTHR30055">
    <property type="entry name" value="HTH-TYPE TRANSCRIPTIONAL REGULATOR RUTR"/>
    <property type="match status" value="1"/>
</dbReference>
<gene>
    <name evidence="6" type="ORF">SaccyDRAFT_0722</name>
</gene>
<evidence type="ECO:0000256" key="1">
    <source>
        <dbReference type="ARBA" id="ARBA00023015"/>
    </source>
</evidence>
<dbReference type="GO" id="GO:0003700">
    <property type="term" value="F:DNA-binding transcription factor activity"/>
    <property type="evidence" value="ECO:0007669"/>
    <property type="project" value="TreeGrafter"/>
</dbReference>
<evidence type="ECO:0000256" key="2">
    <source>
        <dbReference type="ARBA" id="ARBA00023125"/>
    </source>
</evidence>
<dbReference type="AlphaFoldDB" id="H5XIP4"/>
<keyword evidence="2 4" id="KW-0238">DNA-binding</keyword>
<dbReference type="Pfam" id="PF00440">
    <property type="entry name" value="TetR_N"/>
    <property type="match status" value="1"/>
</dbReference>
<dbReference type="GO" id="GO:0000976">
    <property type="term" value="F:transcription cis-regulatory region binding"/>
    <property type="evidence" value="ECO:0007669"/>
    <property type="project" value="TreeGrafter"/>
</dbReference>
<dbReference type="InterPro" id="IPR036271">
    <property type="entry name" value="Tet_transcr_reg_TetR-rel_C_sf"/>
</dbReference>
<evidence type="ECO:0000259" key="5">
    <source>
        <dbReference type="PROSITE" id="PS50977"/>
    </source>
</evidence>
<evidence type="ECO:0000256" key="4">
    <source>
        <dbReference type="PROSITE-ProRule" id="PRU00335"/>
    </source>
</evidence>
<dbReference type="RefSeq" id="WP_005453667.1">
    <property type="nucleotide sequence ID" value="NZ_CM001440.1"/>
</dbReference>
<evidence type="ECO:0000313" key="7">
    <source>
        <dbReference type="Proteomes" id="UP000002791"/>
    </source>
</evidence>
<dbReference type="SUPFAM" id="SSF48498">
    <property type="entry name" value="Tetracyclin repressor-like, C-terminal domain"/>
    <property type="match status" value="1"/>
</dbReference>
<reference evidence="6 7" key="1">
    <citation type="submission" date="2011-11" db="EMBL/GenBank/DDBJ databases">
        <title>The Noncontiguous Finished sequence of Saccharomonospora cyanea NA-134.</title>
        <authorList>
            <consortium name="US DOE Joint Genome Institute"/>
            <person name="Lucas S."/>
            <person name="Han J."/>
            <person name="Lapidus A."/>
            <person name="Cheng J.-F."/>
            <person name="Goodwin L."/>
            <person name="Pitluck S."/>
            <person name="Peters L."/>
            <person name="Ovchinnikova G."/>
            <person name="Lu M."/>
            <person name="Detter J.C."/>
            <person name="Han C."/>
            <person name="Tapia R."/>
            <person name="Land M."/>
            <person name="Hauser L."/>
            <person name="Kyrpides N."/>
            <person name="Ivanova N."/>
            <person name="Pagani I."/>
            <person name="Brambilla E.-M."/>
            <person name="Klenk H.-P."/>
            <person name="Woyke T."/>
        </authorList>
    </citation>
    <scope>NUCLEOTIDE SEQUENCE [LARGE SCALE GENOMIC DNA]</scope>
    <source>
        <strain evidence="6 7">NA-134</strain>
    </source>
</reference>
<accession>H5XIP4</accession>
<sequence>MSSSPARNRRADARRSKAAILDAAVRILNARPDAGLETIATAAGVTRQTVYAHFPSREHLLLATVDRITEEVVAAMDAAELDTRPAADALLRLLDTGRQAAQRYSALLQKASALPVSPQADHDRHTSVADRIRRVIQRGQRTGEFDARLPPDWLTAVTIGLAHTAAEEENAGRMSDQEAADALRTSALRILGATTAEGDSARPR</sequence>
<dbReference type="Proteomes" id="UP000002791">
    <property type="component" value="Chromosome"/>
</dbReference>
<organism evidence="6 7">
    <name type="scientific">Saccharomonospora cyanea NA-134</name>
    <dbReference type="NCBI Taxonomy" id="882082"/>
    <lineage>
        <taxon>Bacteria</taxon>
        <taxon>Bacillati</taxon>
        <taxon>Actinomycetota</taxon>
        <taxon>Actinomycetes</taxon>
        <taxon>Pseudonocardiales</taxon>
        <taxon>Pseudonocardiaceae</taxon>
        <taxon>Saccharomonospora</taxon>
    </lineage>
</organism>